<dbReference type="AlphaFoldDB" id="E4XI49"/>
<keyword evidence="3" id="KW-1185">Reference proteome</keyword>
<reference evidence="2" key="1">
    <citation type="journal article" date="2010" name="Science">
        <title>Plasticity of animal genome architecture unmasked by rapid evolution of a pelagic tunicate.</title>
        <authorList>
            <person name="Denoeud F."/>
            <person name="Henriet S."/>
            <person name="Mungpakdee S."/>
            <person name="Aury J.M."/>
            <person name="Da Silva C."/>
            <person name="Brinkmann H."/>
            <person name="Mikhaleva J."/>
            <person name="Olsen L.C."/>
            <person name="Jubin C."/>
            <person name="Canestro C."/>
            <person name="Bouquet J.M."/>
            <person name="Danks G."/>
            <person name="Poulain J."/>
            <person name="Campsteijn C."/>
            <person name="Adamski M."/>
            <person name="Cross I."/>
            <person name="Yadetie F."/>
            <person name="Muffato M."/>
            <person name="Louis A."/>
            <person name="Butcher S."/>
            <person name="Tsagkogeorga G."/>
            <person name="Konrad A."/>
            <person name="Singh S."/>
            <person name="Jensen M.F."/>
            <person name="Cong E.H."/>
            <person name="Eikeseth-Otteraa H."/>
            <person name="Noel B."/>
            <person name="Anthouard V."/>
            <person name="Porcel B.M."/>
            <person name="Kachouri-Lafond R."/>
            <person name="Nishino A."/>
            <person name="Ugolini M."/>
            <person name="Chourrout P."/>
            <person name="Nishida H."/>
            <person name="Aasland R."/>
            <person name="Huzurbazar S."/>
            <person name="Westhof E."/>
            <person name="Delsuc F."/>
            <person name="Lehrach H."/>
            <person name="Reinhardt R."/>
            <person name="Weissenbach J."/>
            <person name="Roy S.W."/>
            <person name="Artiguenave F."/>
            <person name="Postlethwait J.H."/>
            <person name="Manak J.R."/>
            <person name="Thompson E.M."/>
            <person name="Jaillon O."/>
            <person name="Du Pasquier L."/>
            <person name="Boudinot P."/>
            <person name="Liberles D.A."/>
            <person name="Volff J.N."/>
            <person name="Philippe H."/>
            <person name="Lenhard B."/>
            <person name="Roest Crollius H."/>
            <person name="Wincker P."/>
            <person name="Chourrout D."/>
        </authorList>
    </citation>
    <scope>NUCLEOTIDE SEQUENCE [LARGE SCALE GENOMIC DNA]</scope>
</reference>
<accession>E4XI49</accession>
<sequence length="140" mass="15993">MTPENNLNNNEDQKQHSKRKQRHKDNDKNMKQYQMVLFSKVSHWPDLVSLSNLDQCLVCDRLLLTVILNSALNKIQSNPKNADKICLGDLYLLNIGLLAYDLGVCDTVPAPAMAINKALKNNDRIAAFFVKEKDTKFFPF</sequence>
<proteinExistence type="predicted"/>
<dbReference type="EMBL" id="FN653053">
    <property type="protein sequence ID" value="CBY10170.1"/>
    <property type="molecule type" value="Genomic_DNA"/>
</dbReference>
<protein>
    <submittedName>
        <fullName evidence="2">Uncharacterized protein</fullName>
    </submittedName>
</protein>
<evidence type="ECO:0000313" key="3">
    <source>
        <dbReference type="Proteomes" id="UP000001307"/>
    </source>
</evidence>
<evidence type="ECO:0000256" key="1">
    <source>
        <dbReference type="SAM" id="MobiDB-lite"/>
    </source>
</evidence>
<name>E4XI49_OIKDI</name>
<dbReference type="Proteomes" id="UP000001307">
    <property type="component" value="Unassembled WGS sequence"/>
</dbReference>
<feature type="compositionally biased region" description="Polar residues" evidence="1">
    <location>
        <begin position="1"/>
        <end position="10"/>
    </location>
</feature>
<organism evidence="2">
    <name type="scientific">Oikopleura dioica</name>
    <name type="common">Tunicate</name>
    <dbReference type="NCBI Taxonomy" id="34765"/>
    <lineage>
        <taxon>Eukaryota</taxon>
        <taxon>Metazoa</taxon>
        <taxon>Chordata</taxon>
        <taxon>Tunicata</taxon>
        <taxon>Appendicularia</taxon>
        <taxon>Copelata</taxon>
        <taxon>Oikopleuridae</taxon>
        <taxon>Oikopleura</taxon>
    </lineage>
</organism>
<dbReference type="InParanoid" id="E4XI49"/>
<evidence type="ECO:0000313" key="2">
    <source>
        <dbReference type="EMBL" id="CBY10170.1"/>
    </source>
</evidence>
<gene>
    <name evidence="2" type="ORF">GSOID_T00011103001</name>
</gene>
<feature type="region of interest" description="Disordered" evidence="1">
    <location>
        <begin position="1"/>
        <end position="26"/>
    </location>
</feature>